<sequence length="245" mass="26994">MKRDTVLITGSSRGIGSAIAKALAKENYNIVINYKENEIEAKKVFEEIKTYNSNVLMIQADIRKTTEVENMFNEIEKNFGNVDILINNAGIASVRFFQDITEEEWEDIFNVNVHGSYRCIKRAIPSMINNKYGKIIGISSIWGVTGGALEAHYSATKGAIISMNKALAKELGYSGITVNTVAPGGVDTDMLKDVPKESIEAYCSEFPLQRLAKPEEIADVVKFLISKEASYITGHVLNVNGGAFI</sequence>
<dbReference type="SUPFAM" id="SSF51735">
    <property type="entry name" value="NAD(P)-binding Rossmann-fold domains"/>
    <property type="match status" value="1"/>
</dbReference>
<dbReference type="PRINTS" id="PR00080">
    <property type="entry name" value="SDRFAMILY"/>
</dbReference>
<dbReference type="NCBIfam" id="NF047420">
    <property type="entry name" value="EF_P_mod_YmfI"/>
    <property type="match status" value="1"/>
</dbReference>
<organism evidence="3 4">
    <name type="scientific">Parvimonas micra</name>
    <dbReference type="NCBI Taxonomy" id="33033"/>
    <lineage>
        <taxon>Bacteria</taxon>
        <taxon>Bacillati</taxon>
        <taxon>Bacillota</taxon>
        <taxon>Tissierellia</taxon>
        <taxon>Tissierellales</taxon>
        <taxon>Peptoniphilaceae</taxon>
        <taxon>Parvimonas</taxon>
    </lineage>
</organism>
<dbReference type="InterPro" id="IPR002347">
    <property type="entry name" value="SDR_fam"/>
</dbReference>
<proteinExistence type="inferred from homology"/>
<name>A0A0B4S2P9_9FIRM</name>
<dbReference type="Pfam" id="PF13561">
    <property type="entry name" value="adh_short_C2"/>
    <property type="match status" value="1"/>
</dbReference>
<dbReference type="EMBL" id="CP009761">
    <property type="protein sequence ID" value="AIZ37093.1"/>
    <property type="molecule type" value="Genomic_DNA"/>
</dbReference>
<dbReference type="Gene3D" id="3.40.50.720">
    <property type="entry name" value="NAD(P)-binding Rossmann-like Domain"/>
    <property type="match status" value="1"/>
</dbReference>
<keyword evidence="4" id="KW-1185">Reference proteome</keyword>
<dbReference type="AlphaFoldDB" id="A0A0B4S2P9"/>
<dbReference type="GO" id="GO:0016491">
    <property type="term" value="F:oxidoreductase activity"/>
    <property type="evidence" value="ECO:0007669"/>
    <property type="project" value="UniProtKB-KW"/>
</dbReference>
<evidence type="ECO:0000256" key="1">
    <source>
        <dbReference type="ARBA" id="ARBA00006484"/>
    </source>
</evidence>
<dbReference type="NCBIfam" id="NF009466">
    <property type="entry name" value="PRK12826.1-2"/>
    <property type="match status" value="1"/>
</dbReference>
<dbReference type="InterPro" id="IPR020904">
    <property type="entry name" value="Sc_DH/Rdtase_CS"/>
</dbReference>
<dbReference type="PANTHER" id="PTHR42879">
    <property type="entry name" value="3-OXOACYL-(ACYL-CARRIER-PROTEIN) REDUCTASE"/>
    <property type="match status" value="1"/>
</dbReference>
<dbReference type="PANTHER" id="PTHR42879:SF2">
    <property type="entry name" value="3-OXOACYL-[ACYL-CARRIER-PROTEIN] REDUCTASE FABG"/>
    <property type="match status" value="1"/>
</dbReference>
<dbReference type="STRING" id="33033.NW74_07035"/>
<dbReference type="FunFam" id="3.40.50.720:FF:000173">
    <property type="entry name" value="3-oxoacyl-[acyl-carrier protein] reductase"/>
    <property type="match status" value="1"/>
</dbReference>
<evidence type="ECO:0000313" key="4">
    <source>
        <dbReference type="Proteomes" id="UP000031386"/>
    </source>
</evidence>
<dbReference type="GO" id="GO:0032787">
    <property type="term" value="P:monocarboxylic acid metabolic process"/>
    <property type="evidence" value="ECO:0007669"/>
    <property type="project" value="UniProtKB-ARBA"/>
</dbReference>
<keyword evidence="2" id="KW-0560">Oxidoreductase</keyword>
<dbReference type="RefSeq" id="WP_009448180.1">
    <property type="nucleotide sequence ID" value="NZ_CP009761.1"/>
</dbReference>
<dbReference type="InterPro" id="IPR036291">
    <property type="entry name" value="NAD(P)-bd_dom_sf"/>
</dbReference>
<dbReference type="KEGG" id="pmic:NW74_07035"/>
<dbReference type="PROSITE" id="PS00061">
    <property type="entry name" value="ADH_SHORT"/>
    <property type="match status" value="1"/>
</dbReference>
<evidence type="ECO:0000256" key="2">
    <source>
        <dbReference type="ARBA" id="ARBA00023002"/>
    </source>
</evidence>
<evidence type="ECO:0000313" key="3">
    <source>
        <dbReference type="EMBL" id="AIZ37093.1"/>
    </source>
</evidence>
<dbReference type="InterPro" id="IPR050259">
    <property type="entry name" value="SDR"/>
</dbReference>
<gene>
    <name evidence="3" type="ORF">NW74_07035</name>
</gene>
<dbReference type="PRINTS" id="PR00081">
    <property type="entry name" value="GDHRDH"/>
</dbReference>
<protein>
    <submittedName>
        <fullName evidence="3">3-ketoacyl-ACP reductase</fullName>
    </submittedName>
</protein>
<dbReference type="OrthoDB" id="9803333at2"/>
<reference evidence="3 4" key="1">
    <citation type="submission" date="2014-10" db="EMBL/GenBank/DDBJ databases">
        <title>Complete genome sequence of Parvimonas micra KCOM 1535 (= ChDC B708).</title>
        <authorList>
            <person name="Kook J.-K."/>
            <person name="Park S.-N."/>
            <person name="Lim Y.K."/>
            <person name="Roh H."/>
        </authorList>
    </citation>
    <scope>NUCLEOTIDE SEQUENCE [LARGE SCALE GENOMIC DNA]</scope>
    <source>
        <strain evidence="4">KCOM 1535 / ChDC B708</strain>
    </source>
</reference>
<accession>A0A0B4S2P9</accession>
<dbReference type="NCBIfam" id="NF005559">
    <property type="entry name" value="PRK07231.1"/>
    <property type="match status" value="1"/>
</dbReference>
<comment type="similarity">
    <text evidence="1">Belongs to the short-chain dehydrogenases/reductases (SDR) family.</text>
</comment>
<dbReference type="Proteomes" id="UP000031386">
    <property type="component" value="Chromosome"/>
</dbReference>